<feature type="signal peptide" evidence="1">
    <location>
        <begin position="1"/>
        <end position="18"/>
    </location>
</feature>
<protein>
    <submittedName>
        <fullName evidence="3">Uncharacterized protein</fullName>
    </submittedName>
</protein>
<proteinExistence type="predicted"/>
<dbReference type="Proteomes" id="UP000434957">
    <property type="component" value="Unassembled WGS sequence"/>
</dbReference>
<name>A0A6A3HVT9_9STRA</name>
<evidence type="ECO:0000313" key="5">
    <source>
        <dbReference type="Proteomes" id="UP000429607"/>
    </source>
</evidence>
<keyword evidence="1" id="KW-0732">Signal</keyword>
<evidence type="ECO:0000256" key="1">
    <source>
        <dbReference type="SAM" id="SignalP"/>
    </source>
</evidence>
<dbReference type="EMBL" id="QXFT01005037">
    <property type="protein sequence ID" value="KAE9274543.1"/>
    <property type="molecule type" value="Genomic_DNA"/>
</dbReference>
<keyword evidence="6" id="KW-1185">Reference proteome</keyword>
<feature type="chain" id="PRO_5036164212" evidence="1">
    <location>
        <begin position="19"/>
        <end position="62"/>
    </location>
</feature>
<evidence type="ECO:0000313" key="6">
    <source>
        <dbReference type="Proteomes" id="UP000434957"/>
    </source>
</evidence>
<dbReference type="Proteomes" id="UP000429607">
    <property type="component" value="Unassembled WGS sequence"/>
</dbReference>
<organism evidence="3 7">
    <name type="scientific">Phytophthora rubi</name>
    <dbReference type="NCBI Taxonomy" id="129364"/>
    <lineage>
        <taxon>Eukaryota</taxon>
        <taxon>Sar</taxon>
        <taxon>Stramenopiles</taxon>
        <taxon>Oomycota</taxon>
        <taxon>Peronosporomycetes</taxon>
        <taxon>Peronosporales</taxon>
        <taxon>Peronosporaceae</taxon>
        <taxon>Phytophthora</taxon>
    </lineage>
</organism>
<gene>
    <name evidence="2" type="ORF">PR001_g28339</name>
    <name evidence="3" type="ORF">PR002_g26697</name>
    <name evidence="4" type="ORF">PR003_g29577</name>
</gene>
<reference evidence="5 7" key="1">
    <citation type="submission" date="2018-09" db="EMBL/GenBank/DDBJ databases">
        <title>Genomic investigation of the strawberry pathogen Phytophthora fragariae indicates pathogenicity is determined by transcriptional variation in three key races.</title>
        <authorList>
            <person name="Adams T.M."/>
            <person name="Armitage A.D."/>
            <person name="Sobczyk M.K."/>
            <person name="Bates H.J."/>
            <person name="Dunwell J.M."/>
            <person name="Nellist C.F."/>
            <person name="Harrison R.J."/>
        </authorList>
    </citation>
    <scope>NUCLEOTIDE SEQUENCE [LARGE SCALE GENOMIC DNA]</scope>
    <source>
        <strain evidence="2 5">SCRP249</strain>
        <strain evidence="3 7">SCRP324</strain>
        <strain evidence="4 6">SCRP333</strain>
    </source>
</reference>
<comment type="caution">
    <text evidence="3">The sequence shown here is derived from an EMBL/GenBank/DDBJ whole genome shotgun (WGS) entry which is preliminary data.</text>
</comment>
<accession>A0A6A3HVT9</accession>
<sequence>MCMFNSAAQCFISTLLYCVNLLVQRDSKCDNRVDNFDLSRVLHCHLPPASTTCLKPRIHQIK</sequence>
<dbReference type="EMBL" id="QXFU01003921">
    <property type="protein sequence ID" value="KAE8971848.1"/>
    <property type="molecule type" value="Genomic_DNA"/>
</dbReference>
<dbReference type="Proteomes" id="UP000435112">
    <property type="component" value="Unassembled WGS sequence"/>
</dbReference>
<evidence type="ECO:0000313" key="3">
    <source>
        <dbReference type="EMBL" id="KAE8971848.1"/>
    </source>
</evidence>
<dbReference type="AlphaFoldDB" id="A0A6A3HVT9"/>
<evidence type="ECO:0000313" key="2">
    <source>
        <dbReference type="EMBL" id="KAE8966638.1"/>
    </source>
</evidence>
<evidence type="ECO:0000313" key="4">
    <source>
        <dbReference type="EMBL" id="KAE9274543.1"/>
    </source>
</evidence>
<evidence type="ECO:0000313" key="7">
    <source>
        <dbReference type="Proteomes" id="UP000435112"/>
    </source>
</evidence>
<dbReference type="EMBL" id="QXFV01005033">
    <property type="protein sequence ID" value="KAE8966638.1"/>
    <property type="molecule type" value="Genomic_DNA"/>
</dbReference>